<reference evidence="1 2" key="1">
    <citation type="submission" date="2014-02" db="EMBL/GenBank/DDBJ databases">
        <title>The genome sequence of Colletotrichum fioriniae PJ7.</title>
        <authorList>
            <person name="Baroncelli R."/>
            <person name="Thon M.R."/>
        </authorList>
    </citation>
    <scope>NUCLEOTIDE SEQUENCE [LARGE SCALE GENOMIC DNA]</scope>
    <source>
        <strain evidence="1 2">PJ7</strain>
    </source>
</reference>
<keyword evidence="2" id="KW-1185">Reference proteome</keyword>
<dbReference type="HOGENOM" id="CLU_1175324_0_0_1"/>
<dbReference type="AlphaFoldDB" id="A0A010QMN0"/>
<protein>
    <recommendedName>
        <fullName evidence="3">C2H2-type domain-containing protein</fullName>
    </recommendedName>
</protein>
<evidence type="ECO:0008006" key="3">
    <source>
        <dbReference type="Google" id="ProtNLM"/>
    </source>
</evidence>
<dbReference type="Proteomes" id="UP000020467">
    <property type="component" value="Unassembled WGS sequence"/>
</dbReference>
<dbReference type="KEGG" id="cfj:CFIO01_12447"/>
<dbReference type="OrthoDB" id="5428132at2759"/>
<sequence>MTSSSRWLTAPVLTSGHILPAMRPVTVDSITAQPDENSPDGRSGVISNGIDEAERPIHAVGSQGRSTFDQAKNVRGKFHCHDCNETYMRESHLLLQSHFPKCYTRRRESTRVGNHLSRRQTHVEKKAARRRAALSQNHGLNHSHGPDIMPADGTVQLDDRESLFFAIWKVSAAALLYILAILNSASQHHKEATEKYIQYLEHFDVSTGMSSIPHTAPEQPHLLCDSAMEVHPEAQS</sequence>
<evidence type="ECO:0000313" key="2">
    <source>
        <dbReference type="Proteomes" id="UP000020467"/>
    </source>
</evidence>
<gene>
    <name evidence="1" type="ORF">CFIO01_12447</name>
</gene>
<name>A0A010QMN0_9PEZI</name>
<evidence type="ECO:0000313" key="1">
    <source>
        <dbReference type="EMBL" id="EXF77930.1"/>
    </source>
</evidence>
<accession>A0A010QMN0</accession>
<dbReference type="EMBL" id="JARH01000674">
    <property type="protein sequence ID" value="EXF77930.1"/>
    <property type="molecule type" value="Genomic_DNA"/>
</dbReference>
<organism evidence="1 2">
    <name type="scientific">Colletotrichum fioriniae PJ7</name>
    <dbReference type="NCBI Taxonomy" id="1445577"/>
    <lineage>
        <taxon>Eukaryota</taxon>
        <taxon>Fungi</taxon>
        <taxon>Dikarya</taxon>
        <taxon>Ascomycota</taxon>
        <taxon>Pezizomycotina</taxon>
        <taxon>Sordariomycetes</taxon>
        <taxon>Hypocreomycetidae</taxon>
        <taxon>Glomerellales</taxon>
        <taxon>Glomerellaceae</taxon>
        <taxon>Colletotrichum</taxon>
        <taxon>Colletotrichum acutatum species complex</taxon>
    </lineage>
</organism>
<proteinExistence type="predicted"/>
<comment type="caution">
    <text evidence="1">The sequence shown here is derived from an EMBL/GenBank/DDBJ whole genome shotgun (WGS) entry which is preliminary data.</text>
</comment>